<accession>A0A9X3BHB7</accession>
<sequence length="124" mass="14029">MKVIKQSIRDRDMETIMGKVLRFGVLASVTIVTIGGIVYLVQHGSQKPYYQQFVGEPRRFREIQKIMQTALQGRGRSVIQLGLLVLMATPLARIAFSIIGYILEKDFLYVVITLIVFSVIILSL</sequence>
<feature type="transmembrane region" description="Helical" evidence="1">
    <location>
        <begin position="20"/>
        <end position="41"/>
    </location>
</feature>
<name>A0A9X3BHB7_9BACT</name>
<organism evidence="2 3">
    <name type="scientific">Paraflavisolibacter caeni</name>
    <dbReference type="NCBI Taxonomy" id="2982496"/>
    <lineage>
        <taxon>Bacteria</taxon>
        <taxon>Pseudomonadati</taxon>
        <taxon>Bacteroidota</taxon>
        <taxon>Chitinophagia</taxon>
        <taxon>Chitinophagales</taxon>
        <taxon>Chitinophagaceae</taxon>
        <taxon>Paraflavisolibacter</taxon>
    </lineage>
</organism>
<comment type="caution">
    <text evidence="2">The sequence shown here is derived from an EMBL/GenBank/DDBJ whole genome shotgun (WGS) entry which is preliminary data.</text>
</comment>
<dbReference type="AlphaFoldDB" id="A0A9X3BHB7"/>
<gene>
    <name evidence="2" type="ORF">OCK74_09285</name>
</gene>
<reference evidence="2" key="1">
    <citation type="submission" date="2022-09" db="EMBL/GenBank/DDBJ databases">
        <authorList>
            <person name="Yuan C."/>
            <person name="Ke Z."/>
        </authorList>
    </citation>
    <scope>NUCLEOTIDE SEQUENCE</scope>
    <source>
        <strain evidence="2">LB-8</strain>
    </source>
</reference>
<reference evidence="2" key="2">
    <citation type="submission" date="2023-04" db="EMBL/GenBank/DDBJ databases">
        <title>Paracnuella aquatica gen. nov., sp. nov., a member of the family Chitinophagaceae isolated from a hot spring.</title>
        <authorList>
            <person name="Wang C."/>
        </authorList>
    </citation>
    <scope>NUCLEOTIDE SEQUENCE</scope>
    <source>
        <strain evidence="2">LB-8</strain>
    </source>
</reference>
<evidence type="ECO:0000313" key="3">
    <source>
        <dbReference type="Proteomes" id="UP001155483"/>
    </source>
</evidence>
<dbReference type="InterPro" id="IPR012861">
    <property type="entry name" value="DUF1634"/>
</dbReference>
<keyword evidence="1" id="KW-1133">Transmembrane helix</keyword>
<keyword evidence="3" id="KW-1185">Reference proteome</keyword>
<protein>
    <submittedName>
        <fullName evidence="2">DUF1634 domain-containing protein</fullName>
    </submittedName>
</protein>
<keyword evidence="1" id="KW-0812">Transmembrane</keyword>
<dbReference type="Pfam" id="PF07843">
    <property type="entry name" value="DUF1634"/>
    <property type="match status" value="1"/>
</dbReference>
<feature type="transmembrane region" description="Helical" evidence="1">
    <location>
        <begin position="77"/>
        <end position="95"/>
    </location>
</feature>
<evidence type="ECO:0000313" key="2">
    <source>
        <dbReference type="EMBL" id="MCU7549307.1"/>
    </source>
</evidence>
<dbReference type="Proteomes" id="UP001155483">
    <property type="component" value="Unassembled WGS sequence"/>
</dbReference>
<dbReference type="RefSeq" id="WP_279296748.1">
    <property type="nucleotide sequence ID" value="NZ_JAOTIF010000005.1"/>
</dbReference>
<keyword evidence="1" id="KW-0472">Membrane</keyword>
<evidence type="ECO:0000256" key="1">
    <source>
        <dbReference type="SAM" id="Phobius"/>
    </source>
</evidence>
<feature type="transmembrane region" description="Helical" evidence="1">
    <location>
        <begin position="107"/>
        <end position="123"/>
    </location>
</feature>
<proteinExistence type="predicted"/>
<dbReference type="EMBL" id="JAOTIF010000005">
    <property type="protein sequence ID" value="MCU7549307.1"/>
    <property type="molecule type" value="Genomic_DNA"/>
</dbReference>